<proteinExistence type="predicted"/>
<dbReference type="Gene3D" id="3.10.350.10">
    <property type="entry name" value="LysM domain"/>
    <property type="match status" value="2"/>
</dbReference>
<dbReference type="CDD" id="cd00118">
    <property type="entry name" value="LysM"/>
    <property type="match status" value="1"/>
</dbReference>
<gene>
    <name evidence="2" type="ORF">BC6307_09915</name>
</gene>
<organism evidence="2 3">
    <name type="scientific">Sutcliffiella cohnii</name>
    <dbReference type="NCBI Taxonomy" id="33932"/>
    <lineage>
        <taxon>Bacteria</taxon>
        <taxon>Bacillati</taxon>
        <taxon>Bacillota</taxon>
        <taxon>Bacilli</taxon>
        <taxon>Bacillales</taxon>
        <taxon>Bacillaceae</taxon>
        <taxon>Sutcliffiella</taxon>
    </lineage>
</organism>
<dbReference type="InterPro" id="IPR018392">
    <property type="entry name" value="LysM"/>
</dbReference>
<dbReference type="RefSeq" id="WP_066413664.1">
    <property type="nucleotide sequence ID" value="NZ_CP018866.1"/>
</dbReference>
<dbReference type="SMART" id="SM00257">
    <property type="entry name" value="LysM"/>
    <property type="match status" value="2"/>
</dbReference>
<dbReference type="AlphaFoldDB" id="A0A223KQ85"/>
<feature type="domain" description="LysM" evidence="1">
    <location>
        <begin position="150"/>
        <end position="193"/>
    </location>
</feature>
<dbReference type="EMBL" id="CP018866">
    <property type="protein sequence ID" value="AST91576.1"/>
    <property type="molecule type" value="Genomic_DNA"/>
</dbReference>
<dbReference type="PANTHER" id="PTHR33734">
    <property type="entry name" value="LYSM DOMAIN-CONTAINING GPI-ANCHORED PROTEIN 2"/>
    <property type="match status" value="1"/>
</dbReference>
<protein>
    <recommendedName>
        <fullName evidence="1">LysM domain-containing protein</fullName>
    </recommendedName>
</protein>
<name>A0A223KQ85_9BACI</name>
<reference evidence="2 3" key="1">
    <citation type="submission" date="2016-12" db="EMBL/GenBank/DDBJ databases">
        <title>The whole genome sequencing and assembly of Bacillus cohnii DSM 6307T strain.</title>
        <authorList>
            <person name="Lee Y.-J."/>
            <person name="Yi H."/>
            <person name="Bahn Y.-S."/>
            <person name="Kim J.F."/>
            <person name="Lee D.-W."/>
        </authorList>
    </citation>
    <scope>NUCLEOTIDE SEQUENCE [LARGE SCALE GENOMIC DNA]</scope>
    <source>
        <strain evidence="2 3">DSM 6307</strain>
    </source>
</reference>
<dbReference type="PANTHER" id="PTHR33734:SF22">
    <property type="entry name" value="MEMBRANE-BOUND LYTIC MUREIN TRANSGLYCOSYLASE D"/>
    <property type="match status" value="1"/>
</dbReference>
<accession>A0A223KQ85</accession>
<evidence type="ECO:0000313" key="2">
    <source>
        <dbReference type="EMBL" id="AST91576.1"/>
    </source>
</evidence>
<dbReference type="SUPFAM" id="SSF54106">
    <property type="entry name" value="LysM domain"/>
    <property type="match status" value="2"/>
</dbReference>
<dbReference type="InterPro" id="IPR036779">
    <property type="entry name" value="LysM_dom_sf"/>
</dbReference>
<evidence type="ECO:0000313" key="3">
    <source>
        <dbReference type="Proteomes" id="UP000215224"/>
    </source>
</evidence>
<keyword evidence="3" id="KW-1185">Reference proteome</keyword>
<dbReference type="KEGG" id="bcoh:BC6307_09915"/>
<dbReference type="Proteomes" id="UP000215224">
    <property type="component" value="Chromosome"/>
</dbReference>
<dbReference type="Pfam" id="PF01476">
    <property type="entry name" value="LysM"/>
    <property type="match status" value="2"/>
</dbReference>
<evidence type="ECO:0000259" key="1">
    <source>
        <dbReference type="PROSITE" id="PS51782"/>
    </source>
</evidence>
<sequence length="197" mass="22670">MSLFYKHEWDEENKELTLYINQTVAFSEFASELLPRNLKNNNAKNTLLEAAKEYVQTNIGSFNQISTYRIKFQNFLVAVLPKNKVANSNETTGNNESFQYTDYVYYIVQDSEKLKEICNLLNVKEETIRAYNGLTEDNISSGMKLKIPVYHHTVVTADSLHRIAQKYNVSKESIRVINNFSTDCLSLGQQIVIPKPI</sequence>
<dbReference type="STRING" id="1314751.GCA_001591425_01301"/>
<dbReference type="PROSITE" id="PS51782">
    <property type="entry name" value="LYSM"/>
    <property type="match status" value="1"/>
</dbReference>